<keyword evidence="2" id="KW-0677">Repeat</keyword>
<evidence type="ECO:0000313" key="3">
    <source>
        <dbReference type="EMBL" id="GMA36958.1"/>
    </source>
</evidence>
<evidence type="ECO:0000256" key="1">
    <source>
        <dbReference type="ARBA" id="ARBA00022441"/>
    </source>
</evidence>
<evidence type="ECO:0000313" key="4">
    <source>
        <dbReference type="Proteomes" id="UP001157125"/>
    </source>
</evidence>
<evidence type="ECO:0008006" key="5">
    <source>
        <dbReference type="Google" id="ProtNLM"/>
    </source>
</evidence>
<protein>
    <recommendedName>
        <fullName evidence="5">N-acetylneuraminate epimerase</fullName>
    </recommendedName>
</protein>
<accession>A0ABQ6IIJ6</accession>
<keyword evidence="4" id="KW-1185">Reference proteome</keyword>
<comment type="caution">
    <text evidence="3">The sequence shown here is derived from an EMBL/GenBank/DDBJ whole genome shotgun (WGS) entry which is preliminary data.</text>
</comment>
<dbReference type="EMBL" id="BSUN01000001">
    <property type="protein sequence ID" value="GMA36958.1"/>
    <property type="molecule type" value="Genomic_DNA"/>
</dbReference>
<dbReference type="InterPro" id="IPR006652">
    <property type="entry name" value="Kelch_1"/>
</dbReference>
<dbReference type="PANTHER" id="PTHR46344:SF27">
    <property type="entry name" value="KELCH REPEAT SUPERFAMILY PROTEIN"/>
    <property type="match status" value="1"/>
</dbReference>
<reference evidence="4" key="1">
    <citation type="journal article" date="2019" name="Int. J. Syst. Evol. Microbiol.">
        <title>The Global Catalogue of Microorganisms (GCM) 10K type strain sequencing project: providing services to taxonomists for standard genome sequencing and annotation.</title>
        <authorList>
            <consortium name="The Broad Institute Genomics Platform"/>
            <consortium name="The Broad Institute Genome Sequencing Center for Infectious Disease"/>
            <person name="Wu L."/>
            <person name="Ma J."/>
        </authorList>
    </citation>
    <scope>NUCLEOTIDE SEQUENCE [LARGE SCALE GENOMIC DNA]</scope>
    <source>
        <strain evidence="4">NBRC 112299</strain>
    </source>
</reference>
<dbReference type="Pfam" id="PF24681">
    <property type="entry name" value="Kelch_KLHDC2_KLHL20_DRC7"/>
    <property type="match status" value="1"/>
</dbReference>
<dbReference type="PANTHER" id="PTHR46344">
    <property type="entry name" value="OS02G0202900 PROTEIN"/>
    <property type="match status" value="1"/>
</dbReference>
<proteinExistence type="predicted"/>
<evidence type="ECO:0000256" key="2">
    <source>
        <dbReference type="ARBA" id="ARBA00022737"/>
    </source>
</evidence>
<gene>
    <name evidence="3" type="ORF">GCM10025876_31620</name>
</gene>
<dbReference type="SMART" id="SM00612">
    <property type="entry name" value="Kelch"/>
    <property type="match status" value="4"/>
</dbReference>
<dbReference type="Gene3D" id="2.120.10.80">
    <property type="entry name" value="Kelch-type beta propeller"/>
    <property type="match status" value="2"/>
</dbReference>
<sequence>MNNAAVYDPSTDTWTALPDMPTARGGGGVAELGGLLYVAGGMLASGVSSGAVERFDPATGTWATMNSLNTPRDAFAMAATNNRLFVFGGRTTSGGGAAVNAQMSNTEVWNLSTGNWTVGSSLPTARRNASVGMLHGKVQVIGGESAPGGGGYTVVEEWDPLTLTWRTLAPLPTGRHGAAAATIGDTIHLMGGGITGGDSFTSLHSTFWYDPAA</sequence>
<dbReference type="Proteomes" id="UP001157125">
    <property type="component" value="Unassembled WGS sequence"/>
</dbReference>
<keyword evidence="1" id="KW-0880">Kelch repeat</keyword>
<dbReference type="SUPFAM" id="SSF117281">
    <property type="entry name" value="Kelch motif"/>
    <property type="match status" value="1"/>
</dbReference>
<name>A0ABQ6IIJ6_9MICO</name>
<dbReference type="InterPro" id="IPR015915">
    <property type="entry name" value="Kelch-typ_b-propeller"/>
</dbReference>
<organism evidence="3 4">
    <name type="scientific">Demequina litorisediminis</name>
    <dbReference type="NCBI Taxonomy" id="1849022"/>
    <lineage>
        <taxon>Bacteria</taxon>
        <taxon>Bacillati</taxon>
        <taxon>Actinomycetota</taxon>
        <taxon>Actinomycetes</taxon>
        <taxon>Micrococcales</taxon>
        <taxon>Demequinaceae</taxon>
        <taxon>Demequina</taxon>
    </lineage>
</organism>